<comment type="caution">
    <text evidence="2">The sequence shown here is derived from an EMBL/GenBank/DDBJ whole genome shotgun (WGS) entry which is preliminary data.</text>
</comment>
<keyword evidence="1" id="KW-0472">Membrane</keyword>
<evidence type="ECO:0000313" key="2">
    <source>
        <dbReference type="EMBL" id="OOF43928.1"/>
    </source>
</evidence>
<sequence length="112" mass="13043">MNNSPSIETFNPFSEPKPKSNFLGRLLGKVVVSVRHKISGVSQSIHQSIEDDVERRLHEQGEHFEAMYHSREIEHEQECLRLKRSRIKFAIMMLLIGVAIGMSMMGYWLFIR</sequence>
<keyword evidence="1" id="KW-1133">Transmembrane helix</keyword>
<feature type="transmembrane region" description="Helical" evidence="1">
    <location>
        <begin position="89"/>
        <end position="110"/>
    </location>
</feature>
<reference evidence="2 3" key="1">
    <citation type="submission" date="2016-10" db="EMBL/GenBank/DDBJ databases">
        <title>Rodentibacter gen. nov. and new species.</title>
        <authorList>
            <person name="Christensen H."/>
        </authorList>
    </citation>
    <scope>NUCLEOTIDE SEQUENCE [LARGE SCALE GENOMIC DNA]</scope>
    <source>
        <strain evidence="2 3">H1983213011</strain>
    </source>
</reference>
<dbReference type="AlphaFoldDB" id="A0A1V3INX1"/>
<dbReference type="EMBL" id="MLHK01000061">
    <property type="protein sequence ID" value="OOF43928.1"/>
    <property type="molecule type" value="Genomic_DNA"/>
</dbReference>
<dbReference type="Proteomes" id="UP000188728">
    <property type="component" value="Unassembled WGS sequence"/>
</dbReference>
<name>A0A1V3INX1_9PAST</name>
<evidence type="ECO:0000313" key="3">
    <source>
        <dbReference type="Proteomes" id="UP000188728"/>
    </source>
</evidence>
<proteinExistence type="predicted"/>
<protein>
    <submittedName>
        <fullName evidence="2">Uncharacterized protein</fullName>
    </submittedName>
</protein>
<keyword evidence="1" id="KW-0812">Transmembrane</keyword>
<organism evidence="2 3">
    <name type="scientific">Rodentibacter trehalosifermentans</name>
    <dbReference type="NCBI Taxonomy" id="1908263"/>
    <lineage>
        <taxon>Bacteria</taxon>
        <taxon>Pseudomonadati</taxon>
        <taxon>Pseudomonadota</taxon>
        <taxon>Gammaproteobacteria</taxon>
        <taxon>Pasteurellales</taxon>
        <taxon>Pasteurellaceae</taxon>
        <taxon>Rodentibacter</taxon>
    </lineage>
</organism>
<accession>A0A1V3INX1</accession>
<gene>
    <name evidence="2" type="ORF">BKK51_10310</name>
</gene>
<dbReference type="RefSeq" id="WP_077474511.1">
    <property type="nucleotide sequence ID" value="NZ_MLHK01000061.1"/>
</dbReference>
<evidence type="ECO:0000256" key="1">
    <source>
        <dbReference type="SAM" id="Phobius"/>
    </source>
</evidence>